<evidence type="ECO:0000313" key="8">
    <source>
        <dbReference type="Proteomes" id="UP000182987"/>
    </source>
</evidence>
<protein>
    <recommendedName>
        <fullName evidence="6">ATP-dependent Clp protease proteolytic subunit</fullName>
    </recommendedName>
</protein>
<dbReference type="Proteomes" id="UP000182987">
    <property type="component" value="Chromosome"/>
</dbReference>
<sequence length="282" mass="29236">MSLLQLPEIRADMSLAEVNFDLRPDAIEHWEPELQAAAGDPSTSISIYGPIGATMDGSGVTARGIAAALRSIGAKDVTVNVNSPGGNYFEGVAIYNLLRQHQGKVTFNVLGMAASAASLAVMAGDDILMGTGARLMIHNAWGVAVGNRHDLAAAAAQMAPLDADMAKAYASRSGLPPERIAVLMDDETWLSADDAIGQGFATGHLDSAKVGHDRETGGSRKALAMVESAMARAGYSRSSRREAFKSLFTGTPSAAEPAMPSAGADLAASLRTTLHTLKGTNA</sequence>
<dbReference type="GO" id="GO:0004176">
    <property type="term" value="F:ATP-dependent peptidase activity"/>
    <property type="evidence" value="ECO:0007669"/>
    <property type="project" value="InterPro"/>
</dbReference>
<proteinExistence type="inferred from homology"/>
<organism evidence="7 8">
    <name type="scientific">Luteibacter rhizovicinus DSM 16549</name>
    <dbReference type="NCBI Taxonomy" id="1440763"/>
    <lineage>
        <taxon>Bacteria</taxon>
        <taxon>Pseudomonadati</taxon>
        <taxon>Pseudomonadota</taxon>
        <taxon>Gammaproteobacteria</taxon>
        <taxon>Lysobacterales</taxon>
        <taxon>Rhodanobacteraceae</taxon>
        <taxon>Luteibacter</taxon>
    </lineage>
</organism>
<evidence type="ECO:0000313" key="7">
    <source>
        <dbReference type="EMBL" id="APG04949.1"/>
    </source>
</evidence>
<dbReference type="PRINTS" id="PR00127">
    <property type="entry name" value="CLPPROTEASEP"/>
</dbReference>
<evidence type="ECO:0000256" key="2">
    <source>
        <dbReference type="ARBA" id="ARBA00022490"/>
    </source>
</evidence>
<dbReference type="PATRIC" id="fig|1440763.5.peg.2991"/>
<gene>
    <name evidence="7" type="ORF">BJI69_14305</name>
</gene>
<evidence type="ECO:0000256" key="6">
    <source>
        <dbReference type="RuleBase" id="RU003567"/>
    </source>
</evidence>
<evidence type="ECO:0000256" key="4">
    <source>
        <dbReference type="ARBA" id="ARBA00022801"/>
    </source>
</evidence>
<evidence type="ECO:0000256" key="1">
    <source>
        <dbReference type="ARBA" id="ARBA00007039"/>
    </source>
</evidence>
<dbReference type="OrthoDB" id="9806592at2"/>
<dbReference type="SUPFAM" id="SSF52096">
    <property type="entry name" value="ClpP/crotonase"/>
    <property type="match status" value="1"/>
</dbReference>
<keyword evidence="3" id="KW-0645">Protease</keyword>
<dbReference type="AlphaFoldDB" id="A0A0G9HF98"/>
<dbReference type="STRING" id="1440763.BJI69_14305"/>
<comment type="similarity">
    <text evidence="1 6">Belongs to the peptidase S14 family.</text>
</comment>
<evidence type="ECO:0000256" key="3">
    <source>
        <dbReference type="ARBA" id="ARBA00022670"/>
    </source>
</evidence>
<keyword evidence="4" id="KW-0378">Hydrolase</keyword>
<dbReference type="NCBIfam" id="NF045542">
    <property type="entry name" value="Clp_rel_HeadMat"/>
    <property type="match status" value="1"/>
</dbReference>
<dbReference type="EMBL" id="CP017480">
    <property type="protein sequence ID" value="APG04949.1"/>
    <property type="molecule type" value="Genomic_DNA"/>
</dbReference>
<dbReference type="PANTHER" id="PTHR10381:SF70">
    <property type="entry name" value="ATP-DEPENDENT CLP PROTEASE PROTEOLYTIC SUBUNIT"/>
    <property type="match status" value="1"/>
</dbReference>
<dbReference type="Gene3D" id="3.90.226.10">
    <property type="entry name" value="2-enoyl-CoA Hydratase, Chain A, domain 1"/>
    <property type="match status" value="1"/>
</dbReference>
<dbReference type="Pfam" id="PF00574">
    <property type="entry name" value="CLP_protease"/>
    <property type="match status" value="1"/>
</dbReference>
<dbReference type="GO" id="GO:0006515">
    <property type="term" value="P:protein quality control for misfolded or incompletely synthesized proteins"/>
    <property type="evidence" value="ECO:0007669"/>
    <property type="project" value="TreeGrafter"/>
</dbReference>
<dbReference type="PANTHER" id="PTHR10381">
    <property type="entry name" value="ATP-DEPENDENT CLP PROTEASE PROTEOLYTIC SUBUNIT"/>
    <property type="match status" value="1"/>
</dbReference>
<reference evidence="8" key="1">
    <citation type="submission" date="2016-09" db="EMBL/GenBank/DDBJ databases">
        <authorList>
            <person name="Lysoe E."/>
        </authorList>
    </citation>
    <scope>NUCLEOTIDE SEQUENCE [LARGE SCALE GENOMIC DNA]</scope>
    <source>
        <strain evidence="8">LJ96T</strain>
    </source>
</reference>
<dbReference type="InterPro" id="IPR001907">
    <property type="entry name" value="ClpP"/>
</dbReference>
<dbReference type="InterPro" id="IPR029045">
    <property type="entry name" value="ClpP/crotonase-like_dom_sf"/>
</dbReference>
<keyword evidence="5" id="KW-0720">Serine protease</keyword>
<evidence type="ECO:0000256" key="5">
    <source>
        <dbReference type="ARBA" id="ARBA00022825"/>
    </source>
</evidence>
<keyword evidence="2" id="KW-0963">Cytoplasm</keyword>
<dbReference type="KEGG" id="lrz:BJI69_14305"/>
<dbReference type="InterPro" id="IPR023562">
    <property type="entry name" value="ClpP/TepA"/>
</dbReference>
<dbReference type="CDD" id="cd07016">
    <property type="entry name" value="S14_ClpP_1"/>
    <property type="match status" value="1"/>
</dbReference>
<dbReference type="GO" id="GO:0051117">
    <property type="term" value="F:ATPase binding"/>
    <property type="evidence" value="ECO:0007669"/>
    <property type="project" value="TreeGrafter"/>
</dbReference>
<dbReference type="GO" id="GO:0009368">
    <property type="term" value="C:endopeptidase Clp complex"/>
    <property type="evidence" value="ECO:0007669"/>
    <property type="project" value="TreeGrafter"/>
</dbReference>
<keyword evidence="8" id="KW-1185">Reference proteome</keyword>
<accession>A0A0G9HF98</accession>
<dbReference type="GO" id="GO:0004252">
    <property type="term" value="F:serine-type endopeptidase activity"/>
    <property type="evidence" value="ECO:0007669"/>
    <property type="project" value="InterPro"/>
</dbReference>
<name>A0A0G9HF98_9GAMM</name>